<name>A0A367RWE9_NOSPU</name>
<organism evidence="1 2">
    <name type="scientific">Nostoc punctiforme NIES-2108</name>
    <dbReference type="NCBI Taxonomy" id="1356359"/>
    <lineage>
        <taxon>Bacteria</taxon>
        <taxon>Bacillati</taxon>
        <taxon>Cyanobacteriota</taxon>
        <taxon>Cyanophyceae</taxon>
        <taxon>Nostocales</taxon>
        <taxon>Nostocaceae</taxon>
        <taxon>Nostoc</taxon>
    </lineage>
</organism>
<gene>
    <name evidence="1" type="ORF">A6769_02725</name>
</gene>
<sequence length="274" mass="31773">MSKIFELTGQQKALIADYRMKWYLIAISTQPVDKAKAFSAIEAVYKKISNAEIPDIYYFESPRSVANLSFINHIHPAANLSNQRKLNNIIRKVKNQLIKHGFLRDSFHRHIVYPLIEIVGQQFDIELWNILHKQLTFWSPLNNLIPGSLRGTEKSSLIWNGKPNQQREIEQFWFYLATGLASPDTQCSICGLLDFCISELGCFIAEDLWNTLRTFVSECGWTFFFQDFCFICQRPYKVLLDEQNRPHAENEAAIEFLDGFRIFAKNGTLTFDSD</sequence>
<evidence type="ECO:0000313" key="1">
    <source>
        <dbReference type="EMBL" id="RCJ40299.1"/>
    </source>
</evidence>
<dbReference type="AlphaFoldDB" id="A0A367RWE9"/>
<accession>A0A367RWE9</accession>
<proteinExistence type="predicted"/>
<reference evidence="1 2" key="1">
    <citation type="submission" date="2016-04" db="EMBL/GenBank/DDBJ databases">
        <authorList>
            <person name="Evans L.H."/>
            <person name="Alamgir A."/>
            <person name="Owens N."/>
            <person name="Weber N.D."/>
            <person name="Virtaneva K."/>
            <person name="Barbian K."/>
            <person name="Babar A."/>
            <person name="Rosenke K."/>
        </authorList>
    </citation>
    <scope>NUCLEOTIDE SEQUENCE [LARGE SCALE GENOMIC DNA]</scope>
    <source>
        <strain evidence="1">NIES-2108</strain>
    </source>
</reference>
<evidence type="ECO:0000313" key="2">
    <source>
        <dbReference type="Proteomes" id="UP000252085"/>
    </source>
</evidence>
<dbReference type="EMBL" id="LXQE01000075">
    <property type="protein sequence ID" value="RCJ40299.1"/>
    <property type="molecule type" value="Genomic_DNA"/>
</dbReference>
<protein>
    <submittedName>
        <fullName evidence="1">Uncharacterized protein</fullName>
    </submittedName>
</protein>
<comment type="caution">
    <text evidence="1">The sequence shown here is derived from an EMBL/GenBank/DDBJ whole genome shotgun (WGS) entry which is preliminary data.</text>
</comment>
<dbReference type="Proteomes" id="UP000252085">
    <property type="component" value="Unassembled WGS sequence"/>
</dbReference>